<protein>
    <recommendedName>
        <fullName evidence="9">Endoribonuclease YbeY</fullName>
        <ecNumber evidence="9">3.1.-.-</ecNumber>
    </recommendedName>
</protein>
<dbReference type="GO" id="GO:0008270">
    <property type="term" value="F:zinc ion binding"/>
    <property type="evidence" value="ECO:0007669"/>
    <property type="project" value="UniProtKB-UniRule"/>
</dbReference>
<keyword evidence="6 9" id="KW-0255">Endonuclease</keyword>
<comment type="function">
    <text evidence="9">Single strand-specific metallo-endoribonuclease involved in late-stage 70S ribosome quality control and in maturation of the 3' terminus of the 16S rRNA.</text>
</comment>
<evidence type="ECO:0000256" key="5">
    <source>
        <dbReference type="ARBA" id="ARBA00022723"/>
    </source>
</evidence>
<reference evidence="11 12" key="1">
    <citation type="journal article" date="2007" name="Int. J. Syst. Evol. Microbiol.">
        <title>Paenibacillus ginsengarvi sp. nov., isolated from soil from ginseng cultivation.</title>
        <authorList>
            <person name="Yoon M.H."/>
            <person name="Ten L.N."/>
            <person name="Im W.T."/>
        </authorList>
    </citation>
    <scope>NUCLEOTIDE SEQUENCE [LARGE SCALE GENOMIC DNA]</scope>
    <source>
        <strain evidence="11 12">KCTC 13059</strain>
    </source>
</reference>
<dbReference type="GO" id="GO:0004222">
    <property type="term" value="F:metalloendopeptidase activity"/>
    <property type="evidence" value="ECO:0007669"/>
    <property type="project" value="InterPro"/>
</dbReference>
<gene>
    <name evidence="9 11" type="primary">ybeY</name>
    <name evidence="11" type="ORF">D7M11_03105</name>
</gene>
<dbReference type="GO" id="GO:0004521">
    <property type="term" value="F:RNA endonuclease activity"/>
    <property type="evidence" value="ECO:0007669"/>
    <property type="project" value="UniProtKB-UniRule"/>
</dbReference>
<evidence type="ECO:0000256" key="7">
    <source>
        <dbReference type="ARBA" id="ARBA00022801"/>
    </source>
</evidence>
<dbReference type="NCBIfam" id="TIGR00043">
    <property type="entry name" value="rRNA maturation RNase YbeY"/>
    <property type="match status" value="1"/>
</dbReference>
<dbReference type="OrthoDB" id="9807740at2"/>
<evidence type="ECO:0000313" key="12">
    <source>
        <dbReference type="Proteomes" id="UP000282311"/>
    </source>
</evidence>
<evidence type="ECO:0000256" key="2">
    <source>
        <dbReference type="ARBA" id="ARBA00022517"/>
    </source>
</evidence>
<feature type="region of interest" description="Disordered" evidence="10">
    <location>
        <begin position="78"/>
        <end position="103"/>
    </location>
</feature>
<dbReference type="InterPro" id="IPR020549">
    <property type="entry name" value="YbeY_CS"/>
</dbReference>
<feature type="binding site" evidence="9">
    <location>
        <position position="143"/>
    </location>
    <ligand>
        <name>Zn(2+)</name>
        <dbReference type="ChEBI" id="CHEBI:29105"/>
        <note>catalytic</note>
    </ligand>
</feature>
<dbReference type="Gene3D" id="3.40.390.30">
    <property type="entry name" value="Metalloproteases ('zincins'), catalytic domain"/>
    <property type="match status" value="1"/>
</dbReference>
<feature type="binding site" evidence="9">
    <location>
        <position position="139"/>
    </location>
    <ligand>
        <name>Zn(2+)</name>
        <dbReference type="ChEBI" id="CHEBI:29105"/>
        <note>catalytic</note>
    </ligand>
</feature>
<keyword evidence="9" id="KW-0963">Cytoplasm</keyword>
<evidence type="ECO:0000256" key="8">
    <source>
        <dbReference type="ARBA" id="ARBA00022833"/>
    </source>
</evidence>
<dbReference type="GO" id="GO:0005737">
    <property type="term" value="C:cytoplasm"/>
    <property type="evidence" value="ECO:0007669"/>
    <property type="project" value="UniProtKB-SubCell"/>
</dbReference>
<evidence type="ECO:0000313" key="11">
    <source>
        <dbReference type="EMBL" id="RKN86956.1"/>
    </source>
</evidence>
<dbReference type="GO" id="GO:0006364">
    <property type="term" value="P:rRNA processing"/>
    <property type="evidence" value="ECO:0007669"/>
    <property type="project" value="UniProtKB-UniRule"/>
</dbReference>
<dbReference type="Proteomes" id="UP000282311">
    <property type="component" value="Unassembled WGS sequence"/>
</dbReference>
<keyword evidence="8 9" id="KW-0862">Zinc</keyword>
<dbReference type="AlphaFoldDB" id="A0A3B0CZX2"/>
<feature type="compositionally biased region" description="Acidic residues" evidence="10">
    <location>
        <begin position="78"/>
        <end position="101"/>
    </location>
</feature>
<keyword evidence="7 9" id="KW-0378">Hydrolase</keyword>
<evidence type="ECO:0000256" key="4">
    <source>
        <dbReference type="ARBA" id="ARBA00022722"/>
    </source>
</evidence>
<proteinExistence type="inferred from homology"/>
<keyword evidence="4 9" id="KW-0540">Nuclease</keyword>
<accession>A0A3B0CZX2</accession>
<dbReference type="EMBL" id="RBAH01000001">
    <property type="protein sequence ID" value="RKN86956.1"/>
    <property type="molecule type" value="Genomic_DNA"/>
</dbReference>
<evidence type="ECO:0000256" key="6">
    <source>
        <dbReference type="ARBA" id="ARBA00022759"/>
    </source>
</evidence>
<comment type="cofactor">
    <cofactor evidence="9">
        <name>Zn(2+)</name>
        <dbReference type="ChEBI" id="CHEBI:29105"/>
    </cofactor>
    <text evidence="9">Binds 1 zinc ion.</text>
</comment>
<evidence type="ECO:0000256" key="3">
    <source>
        <dbReference type="ARBA" id="ARBA00022552"/>
    </source>
</evidence>
<evidence type="ECO:0000256" key="1">
    <source>
        <dbReference type="ARBA" id="ARBA00010875"/>
    </source>
</evidence>
<dbReference type="RefSeq" id="WP_120745664.1">
    <property type="nucleotide sequence ID" value="NZ_RBAH01000001.1"/>
</dbReference>
<sequence>MTLSLEWTNEQEEMEIGESLIGMLEKLLNLAAKAEGIEDGEVALSFVTDEAIQTLNREYRNIDKATDVLSFSMLESVEGEPEIRYEDEDEYESDNGSEEEGAPFAEPLGDIVISVRRAMEQANEYGHSLEREIGFLFVHGFLHLIGYDHENEEAERLMFGKQEAVLLEAGLTR</sequence>
<keyword evidence="2 9" id="KW-0690">Ribosome biogenesis</keyword>
<dbReference type="PANTHER" id="PTHR46986:SF1">
    <property type="entry name" value="ENDORIBONUCLEASE YBEY, CHLOROPLASTIC"/>
    <property type="match status" value="1"/>
</dbReference>
<dbReference type="InterPro" id="IPR023091">
    <property type="entry name" value="MetalPrtase_cat_dom_sf_prd"/>
</dbReference>
<evidence type="ECO:0000256" key="9">
    <source>
        <dbReference type="HAMAP-Rule" id="MF_00009"/>
    </source>
</evidence>
<organism evidence="11 12">
    <name type="scientific">Paenibacillus ginsengarvi</name>
    <dbReference type="NCBI Taxonomy" id="400777"/>
    <lineage>
        <taxon>Bacteria</taxon>
        <taxon>Bacillati</taxon>
        <taxon>Bacillota</taxon>
        <taxon>Bacilli</taxon>
        <taxon>Bacillales</taxon>
        <taxon>Paenibacillaceae</taxon>
        <taxon>Paenibacillus</taxon>
    </lineage>
</organism>
<comment type="similarity">
    <text evidence="1 9">Belongs to the endoribonuclease YbeY family.</text>
</comment>
<dbReference type="PROSITE" id="PS01306">
    <property type="entry name" value="UPF0054"/>
    <property type="match status" value="1"/>
</dbReference>
<dbReference type="PANTHER" id="PTHR46986">
    <property type="entry name" value="ENDORIBONUCLEASE YBEY, CHLOROPLASTIC"/>
    <property type="match status" value="1"/>
</dbReference>
<evidence type="ECO:0000256" key="10">
    <source>
        <dbReference type="SAM" id="MobiDB-lite"/>
    </source>
</evidence>
<dbReference type="EC" id="3.1.-.-" evidence="9"/>
<dbReference type="Pfam" id="PF02130">
    <property type="entry name" value="YbeY"/>
    <property type="match status" value="1"/>
</dbReference>
<keyword evidence="3 9" id="KW-0698">rRNA processing</keyword>
<keyword evidence="12" id="KW-1185">Reference proteome</keyword>
<dbReference type="InterPro" id="IPR002036">
    <property type="entry name" value="YbeY"/>
</dbReference>
<comment type="subcellular location">
    <subcellularLocation>
        <location evidence="9">Cytoplasm</location>
    </subcellularLocation>
</comment>
<comment type="caution">
    <text evidence="11">The sequence shown here is derived from an EMBL/GenBank/DDBJ whole genome shotgun (WGS) entry which is preliminary data.</text>
</comment>
<feature type="binding site" evidence="9">
    <location>
        <position position="149"/>
    </location>
    <ligand>
        <name>Zn(2+)</name>
        <dbReference type="ChEBI" id="CHEBI:29105"/>
        <note>catalytic</note>
    </ligand>
</feature>
<keyword evidence="5 9" id="KW-0479">Metal-binding</keyword>
<dbReference type="SUPFAM" id="SSF55486">
    <property type="entry name" value="Metalloproteases ('zincins'), catalytic domain"/>
    <property type="match status" value="1"/>
</dbReference>
<dbReference type="HAMAP" id="MF_00009">
    <property type="entry name" value="Endoribonucl_YbeY"/>
    <property type="match status" value="1"/>
</dbReference>
<name>A0A3B0CZX2_9BACL</name>